<dbReference type="Proteomes" id="UP000595814">
    <property type="component" value="Chromosome"/>
</dbReference>
<evidence type="ECO:0000313" key="2">
    <source>
        <dbReference type="Proteomes" id="UP000595814"/>
    </source>
</evidence>
<evidence type="ECO:0000313" key="1">
    <source>
        <dbReference type="EMBL" id="QQK07163.1"/>
    </source>
</evidence>
<gene>
    <name evidence="1" type="primary">rsfS</name>
    <name evidence="1" type="ORF">JFY71_07475</name>
</gene>
<sequence length="104" mass="12066">MEDKVQLIVKACEDKIGKDIKIIELEKGRAIADYFIIVTGNTPNQTQAIADEVEKVAMENEIEVFSKEGYRDGNWILVDLGDIILHVFTPEFREYYDLERLWSK</sequence>
<protein>
    <submittedName>
        <fullName evidence="1">Ribosome silencing factor</fullName>
    </submittedName>
</protein>
<proteinExistence type="predicted"/>
<dbReference type="EMBL" id="CP066744">
    <property type="protein sequence ID" value="QQK07163.1"/>
    <property type="molecule type" value="Genomic_DNA"/>
</dbReference>
<reference evidence="1 2" key="1">
    <citation type="journal article" date="2022" name="Int. J. Syst. Evol. Microbiol.">
        <title>Miniphocaeibacter halophilus sp. nov., an ammonium-tolerant acetate-producing bacterium isolated from a biogas system.</title>
        <authorList>
            <person name="Schnurer A."/>
            <person name="Singh A."/>
            <person name="Bi S."/>
            <person name="Qiao W."/>
            <person name="Westerholm M."/>
        </authorList>
    </citation>
    <scope>NUCLEOTIDE SEQUENCE [LARGE SCALE GENOMIC DNA]</scope>
    <source>
        <strain evidence="1 2">AMB_01</strain>
    </source>
</reference>
<accession>A0AC61MVS8</accession>
<organism evidence="1 2">
    <name type="scientific">Miniphocaeibacter halophilus</name>
    <dbReference type="NCBI Taxonomy" id="2931922"/>
    <lineage>
        <taxon>Bacteria</taxon>
        <taxon>Bacillati</taxon>
        <taxon>Bacillota</taxon>
        <taxon>Tissierellia</taxon>
        <taxon>Tissierellales</taxon>
        <taxon>Peptoniphilaceae</taxon>
        <taxon>Miniphocaeibacter</taxon>
    </lineage>
</organism>
<name>A0AC61MVS8_9FIRM</name>
<keyword evidence="2" id="KW-1185">Reference proteome</keyword>